<dbReference type="GO" id="GO:0005829">
    <property type="term" value="C:cytosol"/>
    <property type="evidence" value="ECO:0007669"/>
    <property type="project" value="TreeGrafter"/>
</dbReference>
<dbReference type="AlphaFoldDB" id="A0A3D9RVC2"/>
<evidence type="ECO:0000256" key="4">
    <source>
        <dbReference type="ARBA" id="ARBA00012961"/>
    </source>
</evidence>
<evidence type="ECO:0000313" key="17">
    <source>
        <dbReference type="Proteomes" id="UP000256429"/>
    </source>
</evidence>
<feature type="coiled-coil region" evidence="14">
    <location>
        <begin position="163"/>
        <end position="191"/>
    </location>
</feature>
<dbReference type="EMBL" id="QTTQ01000009">
    <property type="protein sequence ID" value="REE83428.1"/>
    <property type="molecule type" value="Genomic_DNA"/>
</dbReference>
<evidence type="ECO:0000313" key="16">
    <source>
        <dbReference type="EMBL" id="REE83428.1"/>
    </source>
</evidence>
<evidence type="ECO:0000256" key="14">
    <source>
        <dbReference type="SAM" id="Coils"/>
    </source>
</evidence>
<dbReference type="InterPro" id="IPR008144">
    <property type="entry name" value="Guanylate_kin-like_dom"/>
</dbReference>
<evidence type="ECO:0000259" key="15">
    <source>
        <dbReference type="PROSITE" id="PS50052"/>
    </source>
</evidence>
<evidence type="ECO:0000256" key="10">
    <source>
        <dbReference type="ARBA" id="ARBA00022840"/>
    </source>
</evidence>
<evidence type="ECO:0000256" key="8">
    <source>
        <dbReference type="ARBA" id="ARBA00022741"/>
    </source>
</evidence>
<evidence type="ECO:0000256" key="9">
    <source>
        <dbReference type="ARBA" id="ARBA00022777"/>
    </source>
</evidence>
<comment type="similarity">
    <text evidence="3 13">Belongs to the guanylate kinase family.</text>
</comment>
<evidence type="ECO:0000256" key="13">
    <source>
        <dbReference type="HAMAP-Rule" id="MF_00328"/>
    </source>
</evidence>
<dbReference type="Gene3D" id="3.40.50.300">
    <property type="entry name" value="P-loop containing nucleotide triphosphate hydrolases"/>
    <property type="match status" value="1"/>
</dbReference>
<comment type="function">
    <text evidence="1 13">Essential for recycling GMP and indirectly, cGMP.</text>
</comment>
<dbReference type="InterPro" id="IPR020590">
    <property type="entry name" value="Guanylate_kinase_CS"/>
</dbReference>
<evidence type="ECO:0000256" key="2">
    <source>
        <dbReference type="ARBA" id="ARBA00004496"/>
    </source>
</evidence>
<comment type="caution">
    <text evidence="16">The sequence shown here is derived from an EMBL/GenBank/DDBJ whole genome shotgun (WGS) entry which is preliminary data.</text>
</comment>
<keyword evidence="9 13" id="KW-0418">Kinase</keyword>
<keyword evidence="7 13" id="KW-0808">Transferase</keyword>
<dbReference type="GO" id="GO:0005524">
    <property type="term" value="F:ATP binding"/>
    <property type="evidence" value="ECO:0007669"/>
    <property type="project" value="UniProtKB-UniRule"/>
</dbReference>
<dbReference type="PROSITE" id="PS50052">
    <property type="entry name" value="GUANYLATE_KINASE_2"/>
    <property type="match status" value="1"/>
</dbReference>
<dbReference type="Pfam" id="PF00625">
    <property type="entry name" value="Guanylate_kin"/>
    <property type="match status" value="1"/>
</dbReference>
<dbReference type="PANTHER" id="PTHR23117:SF13">
    <property type="entry name" value="GUANYLATE KINASE"/>
    <property type="match status" value="1"/>
</dbReference>
<dbReference type="NCBIfam" id="TIGR03263">
    <property type="entry name" value="guanyl_kin"/>
    <property type="match status" value="1"/>
</dbReference>
<dbReference type="HAMAP" id="MF_00328">
    <property type="entry name" value="Guanylate_kinase"/>
    <property type="match status" value="1"/>
</dbReference>
<accession>A0A3D9RVC2</accession>
<reference evidence="16 17" key="1">
    <citation type="submission" date="2018-08" db="EMBL/GenBank/DDBJ databases">
        <title>Genomic Encyclopedia of Type Strains, Phase III (KMG-III): the genomes of soil and plant-associated and newly described type strains.</title>
        <authorList>
            <person name="Whitman W."/>
        </authorList>
    </citation>
    <scope>NUCLEOTIDE SEQUENCE [LARGE SCALE GENOMIC DNA]</scope>
    <source>
        <strain evidence="16 17">325-5</strain>
    </source>
</reference>
<dbReference type="Gene3D" id="3.30.63.10">
    <property type="entry name" value="Guanylate Kinase phosphate binding domain"/>
    <property type="match status" value="1"/>
</dbReference>
<keyword evidence="10 13" id="KW-0067">ATP-binding</keyword>
<dbReference type="PANTHER" id="PTHR23117">
    <property type="entry name" value="GUANYLATE KINASE-RELATED"/>
    <property type="match status" value="1"/>
</dbReference>
<comment type="subcellular location">
    <subcellularLocation>
        <location evidence="2 13">Cytoplasm</location>
    </subcellularLocation>
</comment>
<evidence type="ECO:0000256" key="3">
    <source>
        <dbReference type="ARBA" id="ARBA00005790"/>
    </source>
</evidence>
<keyword evidence="17" id="KW-1185">Reference proteome</keyword>
<dbReference type="InterPro" id="IPR008145">
    <property type="entry name" value="GK/Ca_channel_bsu"/>
</dbReference>
<evidence type="ECO:0000256" key="12">
    <source>
        <dbReference type="ARBA" id="ARBA00048594"/>
    </source>
</evidence>
<proteinExistence type="inferred from homology"/>
<protein>
    <recommendedName>
        <fullName evidence="5 13">Guanylate kinase</fullName>
        <ecNumber evidence="4 13">2.7.4.8</ecNumber>
    </recommendedName>
    <alternativeName>
        <fullName evidence="11 13">GMP kinase</fullName>
    </alternativeName>
</protein>
<evidence type="ECO:0000256" key="5">
    <source>
        <dbReference type="ARBA" id="ARBA00016296"/>
    </source>
</evidence>
<dbReference type="PROSITE" id="PS00856">
    <property type="entry name" value="GUANYLATE_KINASE_1"/>
    <property type="match status" value="1"/>
</dbReference>
<feature type="binding site" evidence="13">
    <location>
        <begin position="45"/>
        <end position="52"/>
    </location>
    <ligand>
        <name>ATP</name>
        <dbReference type="ChEBI" id="CHEBI:30616"/>
    </ligand>
</feature>
<dbReference type="SMART" id="SM00072">
    <property type="entry name" value="GuKc"/>
    <property type="match status" value="1"/>
</dbReference>
<evidence type="ECO:0000256" key="1">
    <source>
        <dbReference type="ARBA" id="ARBA00003531"/>
    </source>
</evidence>
<gene>
    <name evidence="13" type="primary">gmk</name>
    <name evidence="16" type="ORF">BX611_0719</name>
</gene>
<sequence>MLKSLSKNKMTNSEQQVCTESSLGMTFKKTKRYMKKEGKLIVFSAPSGSGKTTIVHYLLQQPELNLDFSISATSREPRGTEVDGKDYYFISLKKFQKHIEKDNFVEWEEVYTNNYYGTLKKEIKRIWNLGKHVIFDIDVVGGLNIKKKFPKNTLAIFVQPPSIEEMERRLRNRKTDSEEKIKERVAKAEKELKYAKDFDVVLVNDDLEKAKIEAYKLVKDFIS</sequence>
<evidence type="ECO:0000256" key="6">
    <source>
        <dbReference type="ARBA" id="ARBA00022490"/>
    </source>
</evidence>
<keyword evidence="8 13" id="KW-0547">Nucleotide-binding</keyword>
<evidence type="ECO:0000256" key="7">
    <source>
        <dbReference type="ARBA" id="ARBA00022679"/>
    </source>
</evidence>
<dbReference type="SUPFAM" id="SSF52540">
    <property type="entry name" value="P-loop containing nucleoside triphosphate hydrolases"/>
    <property type="match status" value="1"/>
</dbReference>
<organism evidence="16 17">
    <name type="scientific">Lutibacter oceani</name>
    <dbReference type="NCBI Taxonomy" id="1853311"/>
    <lineage>
        <taxon>Bacteria</taxon>
        <taxon>Pseudomonadati</taxon>
        <taxon>Bacteroidota</taxon>
        <taxon>Flavobacteriia</taxon>
        <taxon>Flavobacteriales</taxon>
        <taxon>Flavobacteriaceae</taxon>
        <taxon>Lutibacter</taxon>
    </lineage>
</organism>
<evidence type="ECO:0000256" key="11">
    <source>
        <dbReference type="ARBA" id="ARBA00030128"/>
    </source>
</evidence>
<dbReference type="Proteomes" id="UP000256429">
    <property type="component" value="Unassembled WGS sequence"/>
</dbReference>
<keyword evidence="14" id="KW-0175">Coiled coil</keyword>
<dbReference type="InterPro" id="IPR017665">
    <property type="entry name" value="Guanylate_kinase"/>
</dbReference>
<dbReference type="CDD" id="cd00071">
    <property type="entry name" value="GMPK"/>
    <property type="match status" value="1"/>
</dbReference>
<dbReference type="InterPro" id="IPR027417">
    <property type="entry name" value="P-loop_NTPase"/>
</dbReference>
<keyword evidence="6 13" id="KW-0963">Cytoplasm</keyword>
<feature type="domain" description="Guanylate kinase-like" evidence="15">
    <location>
        <begin position="38"/>
        <end position="219"/>
    </location>
</feature>
<dbReference type="EC" id="2.7.4.8" evidence="4 13"/>
<comment type="catalytic activity">
    <reaction evidence="12 13">
        <text>GMP + ATP = GDP + ADP</text>
        <dbReference type="Rhea" id="RHEA:20780"/>
        <dbReference type="ChEBI" id="CHEBI:30616"/>
        <dbReference type="ChEBI" id="CHEBI:58115"/>
        <dbReference type="ChEBI" id="CHEBI:58189"/>
        <dbReference type="ChEBI" id="CHEBI:456216"/>
        <dbReference type="EC" id="2.7.4.8"/>
    </reaction>
</comment>
<dbReference type="GO" id="GO:0004385">
    <property type="term" value="F:GMP kinase activity"/>
    <property type="evidence" value="ECO:0007669"/>
    <property type="project" value="UniProtKB-UniRule"/>
</dbReference>
<name>A0A3D9RVC2_9FLAO</name>
<dbReference type="FunFam" id="3.30.63.10:FF:000005">
    <property type="entry name" value="Guanylate kinase"/>
    <property type="match status" value="1"/>
</dbReference>